<feature type="transmembrane region" description="Helical" evidence="2">
    <location>
        <begin position="132"/>
        <end position="156"/>
    </location>
</feature>
<gene>
    <name evidence="3" type="ORF">CO003_01595</name>
</gene>
<dbReference type="Proteomes" id="UP000231673">
    <property type="component" value="Unassembled WGS sequence"/>
</dbReference>
<evidence type="ECO:0000256" key="1">
    <source>
        <dbReference type="PROSITE-ProRule" id="PRU00339"/>
    </source>
</evidence>
<feature type="transmembrane region" description="Helical" evidence="2">
    <location>
        <begin position="233"/>
        <end position="251"/>
    </location>
</feature>
<evidence type="ECO:0000256" key="2">
    <source>
        <dbReference type="SAM" id="Phobius"/>
    </source>
</evidence>
<dbReference type="SMART" id="SM00028">
    <property type="entry name" value="TPR"/>
    <property type="match status" value="4"/>
</dbReference>
<feature type="transmembrane region" description="Helical" evidence="2">
    <location>
        <begin position="12"/>
        <end position="33"/>
    </location>
</feature>
<dbReference type="EMBL" id="PFGW01000032">
    <property type="protein sequence ID" value="PIW74658.1"/>
    <property type="molecule type" value="Genomic_DNA"/>
</dbReference>
<dbReference type="PROSITE" id="PS50005">
    <property type="entry name" value="TPR"/>
    <property type="match status" value="1"/>
</dbReference>
<protein>
    <submittedName>
        <fullName evidence="3">Uncharacterized protein</fullName>
    </submittedName>
</protein>
<evidence type="ECO:0000313" key="4">
    <source>
        <dbReference type="Proteomes" id="UP000231673"/>
    </source>
</evidence>
<feature type="transmembrane region" description="Helical" evidence="2">
    <location>
        <begin position="258"/>
        <end position="276"/>
    </location>
</feature>
<keyword evidence="2" id="KW-0812">Transmembrane</keyword>
<dbReference type="Gene3D" id="1.25.40.10">
    <property type="entry name" value="Tetratricopeptide repeat domain"/>
    <property type="match status" value="3"/>
</dbReference>
<dbReference type="SUPFAM" id="SSF48452">
    <property type="entry name" value="TPR-like"/>
    <property type="match status" value="1"/>
</dbReference>
<feature type="transmembrane region" description="Helical" evidence="2">
    <location>
        <begin position="101"/>
        <end position="120"/>
    </location>
</feature>
<dbReference type="PANTHER" id="PTHR37422">
    <property type="entry name" value="TEICHURONIC ACID BIOSYNTHESIS PROTEIN TUAE"/>
    <property type="match status" value="1"/>
</dbReference>
<dbReference type="AlphaFoldDB" id="A0A2M7IDW3"/>
<feature type="transmembrane region" description="Helical" evidence="2">
    <location>
        <begin position="470"/>
        <end position="495"/>
    </location>
</feature>
<feature type="transmembrane region" description="Helical" evidence="2">
    <location>
        <begin position="39"/>
        <end position="58"/>
    </location>
</feature>
<feature type="transmembrane region" description="Helical" evidence="2">
    <location>
        <begin position="432"/>
        <end position="450"/>
    </location>
</feature>
<name>A0A2M7IDW3_9BACT</name>
<keyword evidence="2" id="KW-1133">Transmembrane helix</keyword>
<feature type="repeat" description="TPR" evidence="1">
    <location>
        <begin position="698"/>
        <end position="731"/>
    </location>
</feature>
<dbReference type="InterPro" id="IPR011990">
    <property type="entry name" value="TPR-like_helical_dom_sf"/>
</dbReference>
<organism evidence="3 4">
    <name type="scientific">Candidatus Portnoybacteria bacterium CG_4_8_14_3_um_filter_44_15</name>
    <dbReference type="NCBI Taxonomy" id="1974803"/>
    <lineage>
        <taxon>Bacteria</taxon>
        <taxon>Candidatus Portnoyibacteriota</taxon>
    </lineage>
</organism>
<dbReference type="InterPro" id="IPR019734">
    <property type="entry name" value="TPR_rpt"/>
</dbReference>
<dbReference type="Pfam" id="PF14559">
    <property type="entry name" value="TPR_19"/>
    <property type="match status" value="1"/>
</dbReference>
<keyword evidence="1" id="KW-0802">TPR repeat</keyword>
<sequence>MLKKILNFIIKFSLYALVFLTPLFWLPWAVEVFEFNKQYLLFSLIGLAFLAWLAKMIFIRRKVVFRRTSLDLWVVVFALIMILSAVFSVDEISSWLGFYGRFSDSVVVLLAVLISYFVVVNNVKIEKGSLKTIFRLILLSAFLSIAAALLSVFGLWQKIPVGWPPMMAFKSFNGVGASLEAFSIYLVGIIGLLVGMFLQRINLFKSRAFSGLIEILLCGLAVFLLMVAGFSPAWLILGVTMLILFVIALWTRMFKERVNLLTLPIALILIAAFYWFGVPSKIGLLSGLSFQGLNPSREVVLDYETAAKVAWQGLKSYPILGSGPGTFVNDFAKFKPVSFNAAEFWNIRFDKAPSQILEMAAAAGVLGLLSYLMLIVVFALLVFVFFSRKKMEALAKGKGEAESDYSKFGLPLALGWLSLFLGQIFYYQNTVLLFYFWLFTALLLIVWQGLQGGPAKKIEFSFKKIPEVGLIFNVVFLILVFAAVGLFYLAGRFYWAEVKMSQPIDSNEELISVFEQAVNLNNYRENYRQGLARAYLTGAWNEANKPEADRNINLIQALAAGAIQQAREAVALSPNSVGAQENLGMIYRDSSGLVGGTLPFAIEAMNKAKELEPTNPVFYREICRLRLLDEEADLDETLGYCQKAVDLKPNYLDANIQLALVYEKKGELERAVKQMESLLNKLKGVSFERGSALAGAATEIYFQLGRLHFNLNDLDKAVPMFEQAAIITPGYANARYALALSYAGKGRNEDALIQLQIVDQLAPNNENVRALMEQLSGTPAGETPAEQPAGQ</sequence>
<keyword evidence="2" id="KW-0472">Membrane</keyword>
<proteinExistence type="predicted"/>
<accession>A0A2M7IDW3</accession>
<reference evidence="4" key="1">
    <citation type="submission" date="2017-09" db="EMBL/GenBank/DDBJ databases">
        <title>Depth-based differentiation of microbial function through sediment-hosted aquifers and enrichment of novel symbionts in the deep terrestrial subsurface.</title>
        <authorList>
            <person name="Probst A.J."/>
            <person name="Ladd B."/>
            <person name="Jarett J.K."/>
            <person name="Geller-Mcgrath D.E."/>
            <person name="Sieber C.M.K."/>
            <person name="Emerson J.B."/>
            <person name="Anantharaman K."/>
            <person name="Thomas B.C."/>
            <person name="Malmstrom R."/>
            <person name="Stieglmeier M."/>
            <person name="Klingl A."/>
            <person name="Woyke T."/>
            <person name="Ryan C.M."/>
            <person name="Banfield J.F."/>
        </authorList>
    </citation>
    <scope>NUCLEOTIDE SEQUENCE [LARGE SCALE GENOMIC DNA]</scope>
</reference>
<feature type="transmembrane region" description="Helical" evidence="2">
    <location>
        <begin position="209"/>
        <end position="227"/>
    </location>
</feature>
<feature type="transmembrane region" description="Helical" evidence="2">
    <location>
        <begin position="359"/>
        <end position="387"/>
    </location>
</feature>
<comment type="caution">
    <text evidence="3">The sequence shown here is derived from an EMBL/GenBank/DDBJ whole genome shotgun (WGS) entry which is preliminary data.</text>
</comment>
<feature type="transmembrane region" description="Helical" evidence="2">
    <location>
        <begin position="176"/>
        <end position="197"/>
    </location>
</feature>
<dbReference type="PANTHER" id="PTHR37422:SF23">
    <property type="entry name" value="TEICHURONIC ACID BIOSYNTHESIS PROTEIN TUAE"/>
    <property type="match status" value="1"/>
</dbReference>
<feature type="transmembrane region" description="Helical" evidence="2">
    <location>
        <begin position="70"/>
        <end position="89"/>
    </location>
</feature>
<dbReference type="InterPro" id="IPR051533">
    <property type="entry name" value="WaaL-like"/>
</dbReference>
<feature type="transmembrane region" description="Helical" evidence="2">
    <location>
        <begin position="408"/>
        <end position="426"/>
    </location>
</feature>
<evidence type="ECO:0000313" key="3">
    <source>
        <dbReference type="EMBL" id="PIW74658.1"/>
    </source>
</evidence>